<organism evidence="1">
    <name type="scientific">Sporisorium scitamineum</name>
    <dbReference type="NCBI Taxonomy" id="49012"/>
    <lineage>
        <taxon>Eukaryota</taxon>
        <taxon>Fungi</taxon>
        <taxon>Dikarya</taxon>
        <taxon>Basidiomycota</taxon>
        <taxon>Ustilaginomycotina</taxon>
        <taxon>Ustilaginomycetes</taxon>
        <taxon>Ustilaginales</taxon>
        <taxon>Ustilaginaceae</taxon>
        <taxon>Sporisorium</taxon>
    </lineage>
</organism>
<reference evidence="1" key="1">
    <citation type="submission" date="2014-06" db="EMBL/GenBank/DDBJ databases">
        <authorList>
            <person name="Ju J."/>
            <person name="Zhang J."/>
        </authorList>
    </citation>
    <scope>NUCLEOTIDE SEQUENCE</scope>
    <source>
        <strain evidence="1">SscI8</strain>
    </source>
</reference>
<protein>
    <submittedName>
        <fullName evidence="1">Uncharacterized protein</fullName>
    </submittedName>
</protein>
<proteinExistence type="predicted"/>
<sequence>MTMQTLVKAAVQIVLYHAQVPSDPSIDPRDALKRDVQLFLRSMRRFPEQPLPFPVATYRDFFVLVSQWRHKEGAIDARHTIDSTRRWIELSSASERAALDQGLDAYAEVWNGPFELTSRLLVLLMVLHTDGETCVKEVDKVARLLIEALDRAAGNSIVGSLQRLDILVLLGILIDSFAEFKWQAAGGENGTNLVGRAVRLLVNSIWRDHELVKVAIGILNRIVARDASFTWILAADTASAILSGLSLEIECRGDDIDFQNAGPLVSVTAIFRDCLGMMLESCYEDTIGYIANALFEPLSCLLSRLLERTIEAPADEHTAELDKVATMLYDICDKALHGQPI</sequence>
<accession>A0A140KMC2</accession>
<dbReference type="EMBL" id="LK056653">
    <property type="protein sequence ID" value="CDR87253.1"/>
    <property type="molecule type" value="Genomic_DNA"/>
</dbReference>
<dbReference type="AlphaFoldDB" id="A0A140KMC2"/>
<dbReference type="OrthoDB" id="2554128at2759"/>
<name>A0A140KMC2_9BASI</name>
<gene>
    <name evidence="1" type="ORF">SPSC_00379</name>
</gene>
<evidence type="ECO:0000313" key="1">
    <source>
        <dbReference type="EMBL" id="CDR87253.1"/>
    </source>
</evidence>